<organism evidence="1 2">
    <name type="scientific">Meloidogyne enterolobii</name>
    <name type="common">Root-knot nematode worm</name>
    <name type="synonym">Meloidogyne mayaguensis</name>
    <dbReference type="NCBI Taxonomy" id="390850"/>
    <lineage>
        <taxon>Eukaryota</taxon>
        <taxon>Metazoa</taxon>
        <taxon>Ecdysozoa</taxon>
        <taxon>Nematoda</taxon>
        <taxon>Chromadorea</taxon>
        <taxon>Rhabditida</taxon>
        <taxon>Tylenchina</taxon>
        <taxon>Tylenchomorpha</taxon>
        <taxon>Tylenchoidea</taxon>
        <taxon>Meloidogynidae</taxon>
        <taxon>Meloidogyninae</taxon>
        <taxon>Meloidogyne</taxon>
    </lineage>
</organism>
<comment type="caution">
    <text evidence="1">The sequence shown here is derived from an EMBL/GenBank/DDBJ whole genome shotgun (WGS) entry which is preliminary data.</text>
</comment>
<dbReference type="EMBL" id="CAVMJV010000033">
    <property type="protein sequence ID" value="CAK5077762.1"/>
    <property type="molecule type" value="Genomic_DNA"/>
</dbReference>
<evidence type="ECO:0000313" key="1">
    <source>
        <dbReference type="EMBL" id="CAK5077762.1"/>
    </source>
</evidence>
<accession>A0ACB0ZFD3</accession>
<reference evidence="1" key="1">
    <citation type="submission" date="2023-11" db="EMBL/GenBank/DDBJ databases">
        <authorList>
            <person name="Poullet M."/>
        </authorList>
    </citation>
    <scope>NUCLEOTIDE SEQUENCE</scope>
    <source>
        <strain evidence="1">E1834</strain>
    </source>
</reference>
<proteinExistence type="predicted"/>
<protein>
    <submittedName>
        <fullName evidence="1">Uncharacterized protein</fullName>
    </submittedName>
</protein>
<dbReference type="Proteomes" id="UP001497535">
    <property type="component" value="Unassembled WGS sequence"/>
</dbReference>
<keyword evidence="2" id="KW-1185">Reference proteome</keyword>
<sequence length="250" mass="28856">MYRIYPQGMAAPLMIDSFGTRKTDDNYCLKEHNSKHIKSKDENNFCLNSGLCYSANNGPRCDCFYSDYEGRRCENKKPSTEVSFFGNEWIGYDNLHNEGNNNGINDEDLLAVLSQREIFNISFRANLSKNSLLFVAGDSKSNFKLTIENGELLATHQLAETDKRLIRVQDRNQRLPLRFDNNLWHSVCVIRELNSVGINFGICIEMRIVKKISLIMRGQRVRSLIFLILHNWNEYTVFPEIVSRSTIALL</sequence>
<name>A0ACB0ZFD3_MELEN</name>
<evidence type="ECO:0000313" key="2">
    <source>
        <dbReference type="Proteomes" id="UP001497535"/>
    </source>
</evidence>
<gene>
    <name evidence="1" type="ORF">MENTE1834_LOCUS24712</name>
</gene>